<dbReference type="PANTHER" id="PTHR41317:SF1">
    <property type="entry name" value="PD-(D_E)XK NUCLEASE FAMILY TRANSPOSASE"/>
    <property type="match status" value="1"/>
</dbReference>
<organism evidence="2 3">
    <name type="scientific">Pedobacter psychroterrae</name>
    <dbReference type="NCBI Taxonomy" id="2530453"/>
    <lineage>
        <taxon>Bacteria</taxon>
        <taxon>Pseudomonadati</taxon>
        <taxon>Bacteroidota</taxon>
        <taxon>Sphingobacteriia</taxon>
        <taxon>Sphingobacteriales</taxon>
        <taxon>Sphingobacteriaceae</taxon>
        <taxon>Pedobacter</taxon>
    </lineage>
</organism>
<dbReference type="OrthoDB" id="9803508at2"/>
<keyword evidence="3" id="KW-1185">Reference proteome</keyword>
<dbReference type="InterPro" id="IPR010106">
    <property type="entry name" value="RpnA"/>
</dbReference>
<evidence type="ECO:0000256" key="1">
    <source>
        <dbReference type="SAM" id="MobiDB-lite"/>
    </source>
</evidence>
<dbReference type="RefSeq" id="WP_131596927.1">
    <property type="nucleotide sequence ID" value="NZ_SJSL01000004.1"/>
</dbReference>
<evidence type="ECO:0000313" key="2">
    <source>
        <dbReference type="EMBL" id="TCD00072.1"/>
    </source>
</evidence>
<comment type="caution">
    <text evidence="2">The sequence shown here is derived from an EMBL/GenBank/DDBJ whole genome shotgun (WGS) entry which is preliminary data.</text>
</comment>
<proteinExistence type="predicted"/>
<dbReference type="Proteomes" id="UP000293347">
    <property type="component" value="Unassembled WGS sequence"/>
</dbReference>
<dbReference type="Pfam" id="PF12784">
    <property type="entry name" value="PDDEXK_2"/>
    <property type="match status" value="1"/>
</dbReference>
<dbReference type="EMBL" id="SJSL01000004">
    <property type="protein sequence ID" value="TCD00072.1"/>
    <property type="molecule type" value="Genomic_DNA"/>
</dbReference>
<dbReference type="PANTHER" id="PTHR41317">
    <property type="entry name" value="PD-(D_E)XK NUCLEASE FAMILY TRANSPOSASE"/>
    <property type="match status" value="1"/>
</dbReference>
<dbReference type="AlphaFoldDB" id="A0A4R0NHL2"/>
<protein>
    <submittedName>
        <fullName evidence="2">Rpn family recombination-promoting nuclease/putative transposase</fullName>
    </submittedName>
</protein>
<feature type="region of interest" description="Disordered" evidence="1">
    <location>
        <begin position="272"/>
        <end position="301"/>
    </location>
</feature>
<reference evidence="2 3" key="1">
    <citation type="submission" date="2019-02" db="EMBL/GenBank/DDBJ databases">
        <title>Pedobacter sp. RP-1-14 sp. nov., isolated from Arctic soil.</title>
        <authorList>
            <person name="Dahal R.H."/>
        </authorList>
    </citation>
    <scope>NUCLEOTIDE SEQUENCE [LARGE SCALE GENOMIC DNA]</scope>
    <source>
        <strain evidence="2 3">RP-1-14</strain>
    </source>
</reference>
<name>A0A4R0NHL2_9SPHI</name>
<gene>
    <name evidence="2" type="ORF">EZ437_15245</name>
</gene>
<sequence>MEQSLGKSEEDLLDVVVKEPSGVYESKAIGLPETYINPFEDWAFKRIFASETSKEVVKAFLNEILAGKRQIETISYGKNEYPGEIKEDATAVFDFLCTDVDGTAFLVEVQRQEQKYFKERSLFYTSRLISDQAPKGNKEWKYNLKEIYSISLLEQFCLPDIEGGAYMHNVSLCYTKTGAPFYDKLHFIYIEVKKFAKKEADLKSALDQWIYALKHAAEMSAKPDFLTAPELSNFFYLAKYASLTKEERNMYRTAQQVKWDNQNVMDFQIEKARESASQEGRQEGLKEGLKEGREEGREEERLKALAEKKEIALQMKQDGVNIERIVKYTKLSKEQIDALI</sequence>
<accession>A0A4R0NHL2</accession>
<dbReference type="NCBIfam" id="TIGR01784">
    <property type="entry name" value="T_den_put_tspse"/>
    <property type="match status" value="1"/>
</dbReference>
<evidence type="ECO:0000313" key="3">
    <source>
        <dbReference type="Proteomes" id="UP000293347"/>
    </source>
</evidence>